<dbReference type="PROSITE" id="PS51228">
    <property type="entry name" value="ACB_2"/>
    <property type="match status" value="1"/>
</dbReference>
<evidence type="ECO:0000313" key="2">
    <source>
        <dbReference type="EMBL" id="MDR6301523.1"/>
    </source>
</evidence>
<dbReference type="Pfam" id="PF00887">
    <property type="entry name" value="ACBP"/>
    <property type="match status" value="1"/>
</dbReference>
<dbReference type="Proteomes" id="UP001257659">
    <property type="component" value="Unassembled WGS sequence"/>
</dbReference>
<comment type="caution">
    <text evidence="2">The sequence shown here is derived from an EMBL/GenBank/DDBJ whole genome shotgun (WGS) entry which is preliminary data.</text>
</comment>
<dbReference type="EMBL" id="JAVDQA010000006">
    <property type="protein sequence ID" value="MDR6301523.1"/>
    <property type="molecule type" value="Genomic_DNA"/>
</dbReference>
<dbReference type="InterPro" id="IPR000582">
    <property type="entry name" value="Acyl-CoA-binding_protein"/>
</dbReference>
<name>A0ABU1K7E7_9FLAO</name>
<accession>A0ABU1K7E7</accession>
<evidence type="ECO:0000259" key="1">
    <source>
        <dbReference type="PROSITE" id="PS51228"/>
    </source>
</evidence>
<keyword evidence="3" id="KW-1185">Reference proteome</keyword>
<feature type="domain" description="ACB" evidence="1">
    <location>
        <begin position="6"/>
        <end position="90"/>
    </location>
</feature>
<reference evidence="2 3" key="1">
    <citation type="submission" date="2023-07" db="EMBL/GenBank/DDBJ databases">
        <title>Genomic Encyclopedia of Type Strains, Phase IV (KMG-IV): sequencing the most valuable type-strain genomes for metagenomic binning, comparative biology and taxonomic classification.</title>
        <authorList>
            <person name="Goeker M."/>
        </authorList>
    </citation>
    <scope>NUCLEOTIDE SEQUENCE [LARGE SCALE GENOMIC DNA]</scope>
    <source>
        <strain evidence="2 3">DSM 102814</strain>
    </source>
</reference>
<evidence type="ECO:0000313" key="3">
    <source>
        <dbReference type="Proteomes" id="UP001257659"/>
    </source>
</evidence>
<protein>
    <submittedName>
        <fullName evidence="2">Acyl-CoA-binding protein</fullName>
    </submittedName>
</protein>
<dbReference type="RefSeq" id="WP_309729006.1">
    <property type="nucleotide sequence ID" value="NZ_JAVDQA010000006.1"/>
</dbReference>
<organism evidence="2 3">
    <name type="scientific">Mesonia maritima</name>
    <dbReference type="NCBI Taxonomy" id="1793873"/>
    <lineage>
        <taxon>Bacteria</taxon>
        <taxon>Pseudomonadati</taxon>
        <taxon>Bacteroidota</taxon>
        <taxon>Flavobacteriia</taxon>
        <taxon>Flavobacteriales</taxon>
        <taxon>Flavobacteriaceae</taxon>
        <taxon>Mesonia</taxon>
    </lineage>
</organism>
<dbReference type="InterPro" id="IPR035984">
    <property type="entry name" value="Acyl-CoA-binding_sf"/>
</dbReference>
<sequence length="90" mass="10627">MENQDLDRNFEEAFERASKTSLRFPPDIMLHFYAYYKRATGDNTPHQLENLDETQLVGAFKMNALFQVKHLSKKQAKQKYIALVDKHIPR</sequence>
<gene>
    <name evidence="2" type="ORF">GGR31_002192</name>
</gene>
<dbReference type="Gene3D" id="1.20.80.10">
    <property type="match status" value="1"/>
</dbReference>
<dbReference type="SUPFAM" id="SSF47027">
    <property type="entry name" value="Acyl-CoA binding protein"/>
    <property type="match status" value="1"/>
</dbReference>
<proteinExistence type="predicted"/>
<dbReference type="InterPro" id="IPR014352">
    <property type="entry name" value="FERM/acyl-CoA-bd_prot_sf"/>
</dbReference>